<evidence type="ECO:0000313" key="2">
    <source>
        <dbReference type="Proteomes" id="UP001652700"/>
    </source>
</evidence>
<proteinExistence type="predicted"/>
<organism evidence="1 2">
    <name type="scientific">Diabrotica virgifera virgifera</name>
    <name type="common">western corn rootworm</name>
    <dbReference type="NCBI Taxonomy" id="50390"/>
    <lineage>
        <taxon>Eukaryota</taxon>
        <taxon>Metazoa</taxon>
        <taxon>Ecdysozoa</taxon>
        <taxon>Arthropoda</taxon>
        <taxon>Hexapoda</taxon>
        <taxon>Insecta</taxon>
        <taxon>Pterygota</taxon>
        <taxon>Neoptera</taxon>
        <taxon>Endopterygota</taxon>
        <taxon>Coleoptera</taxon>
        <taxon>Polyphaga</taxon>
        <taxon>Cucujiformia</taxon>
        <taxon>Chrysomeloidea</taxon>
        <taxon>Chrysomelidae</taxon>
        <taxon>Galerucinae</taxon>
        <taxon>Diabroticina</taxon>
        <taxon>Diabroticites</taxon>
        <taxon>Diabrotica</taxon>
    </lineage>
</organism>
<sequence length="618" mass="70164">MPNNVCICGKSHREKPIVITVTACQNRHITRVAPAILSTVSTEQELSPYDKALITIANSTPKLSEPSKSKIISAHTLPSEKLLDTISTELESVFLSTLDSRPELPCNKCLKSIATSTPKLSKSPKSQISAHNLPRDIVVDKTDTSTDIFSDESTIKNESKTASIPEEKCKNVSVNAPSTAALQLPHLIPRYHGPGCALEVCVLEKHDFSCKYKKLENENETRNVLDDKVGSYDVIGRIKYKTCTKETKEKEVPSKQCNCCPADDIPPECLGLPKNDQTVMFAFTNKVRSSNFNWFEYREMQSKFSEKFISNSASKSSYLLRPCTKNIYKENKSQITCPLKEKSEHSRINKSCGDSEVEKLYFHGKSCKSCKECVLAKNISKENRSQVTCQRQNKPKYAEVNSFSRDSEVEQLYFHRKCCKFCNKFVLAKNISKENKSQVTCPLKEKSRYAEVNKFSGNSEVEQLYFHGKSCKSCNKCLLEKNISKENKSQVTCPFANKSKYAEVNNSLENSEVEQSYFHGKSCKSCNKYVLAKNISKENKSQVTYPLTRKFKHAEVNKFSGGSEVEQLHFHGKSCNKCIQCDQSVNRKWYRSLFSYLRRICKKRPKSQNKFKTVSHLK</sequence>
<dbReference type="EnsemblMetazoa" id="XM_050661482.1">
    <property type="protein sequence ID" value="XP_050517439.1"/>
    <property type="gene ID" value="LOC126892050"/>
</dbReference>
<reference evidence="1" key="1">
    <citation type="submission" date="2025-05" db="UniProtKB">
        <authorList>
            <consortium name="EnsemblMetazoa"/>
        </authorList>
    </citation>
    <scope>IDENTIFICATION</scope>
</reference>
<dbReference type="GeneID" id="126892050"/>
<keyword evidence="2" id="KW-1185">Reference proteome</keyword>
<protein>
    <submittedName>
        <fullName evidence="1">Uncharacterized protein</fullName>
    </submittedName>
</protein>
<dbReference type="RefSeq" id="XP_050517439.1">
    <property type="nucleotide sequence ID" value="XM_050661482.1"/>
</dbReference>
<accession>A0ABM5L4S2</accession>
<evidence type="ECO:0000313" key="1">
    <source>
        <dbReference type="EnsemblMetazoa" id="XP_050517439.1"/>
    </source>
</evidence>
<dbReference type="Proteomes" id="UP001652700">
    <property type="component" value="Unplaced"/>
</dbReference>
<name>A0ABM5L4S2_DIAVI</name>